<accession>A0A5N6E8D0</accession>
<gene>
    <name evidence="7" type="ORF">BDV33DRAFT_184392</name>
</gene>
<dbReference type="GO" id="GO:0016020">
    <property type="term" value="C:membrane"/>
    <property type="evidence" value="ECO:0007669"/>
    <property type="project" value="UniProtKB-SubCell"/>
</dbReference>
<evidence type="ECO:0000313" key="7">
    <source>
        <dbReference type="EMBL" id="KAB8213609.1"/>
    </source>
</evidence>
<dbReference type="PANTHER" id="PTHR48182:SF2">
    <property type="entry name" value="PROTEIN SERAC1"/>
    <property type="match status" value="1"/>
</dbReference>
<dbReference type="AlphaFoldDB" id="A0A5N6E8D0"/>
<name>A0A5N6E8D0_9EURO</name>
<reference evidence="7 8" key="1">
    <citation type="submission" date="2019-04" db="EMBL/GenBank/DDBJ databases">
        <title>Fungal friends and foes A comparative genomics study of 23 Aspergillus species from section Flavi.</title>
        <authorList>
            <consortium name="DOE Joint Genome Institute"/>
            <person name="Kjaerbolling I."/>
            <person name="Vesth T.C."/>
            <person name="Frisvad J.C."/>
            <person name="Nybo J.L."/>
            <person name="Theobald S."/>
            <person name="Kildgaard S."/>
            <person name="Petersen T.I."/>
            <person name="Kuo A."/>
            <person name="Sato A."/>
            <person name="Lyhne E.K."/>
            <person name="Kogle M.E."/>
            <person name="Wiebenga A."/>
            <person name="Kun R.S."/>
            <person name="Lubbers R.J."/>
            <person name="Makela M.R."/>
            <person name="Barry K."/>
            <person name="Chovatia M."/>
            <person name="Clum A."/>
            <person name="Daum C."/>
            <person name="Haridas S."/>
            <person name="He G."/>
            <person name="LaButti K."/>
            <person name="Lipzen A."/>
            <person name="Mondo S."/>
            <person name="Pangilinan J."/>
            <person name="Riley R."/>
            <person name="Salamov A."/>
            <person name="Simmons B.A."/>
            <person name="Magnuson J.K."/>
            <person name="Henrissat B."/>
            <person name="Mortensen U.H."/>
            <person name="Larsen T.O."/>
            <person name="De vries R.P."/>
            <person name="Grigoriev I.V."/>
            <person name="Machida M."/>
            <person name="Baker S.E."/>
            <person name="Andersen M.R."/>
        </authorList>
    </citation>
    <scope>NUCLEOTIDE SEQUENCE [LARGE SCALE GENOMIC DNA]</scope>
    <source>
        <strain evidence="7 8">CBS 126849</strain>
    </source>
</reference>
<evidence type="ECO:0000256" key="5">
    <source>
        <dbReference type="ARBA" id="ARBA00023128"/>
    </source>
</evidence>
<dbReference type="GO" id="GO:0005739">
    <property type="term" value="C:mitochondrion"/>
    <property type="evidence" value="ECO:0007669"/>
    <property type="project" value="UniProtKB-SubCell"/>
</dbReference>
<proteinExistence type="predicted"/>
<dbReference type="Proteomes" id="UP000326799">
    <property type="component" value="Unassembled WGS sequence"/>
</dbReference>
<keyword evidence="8" id="KW-1185">Reference proteome</keyword>
<comment type="subcellular location">
    <subcellularLocation>
        <location evidence="2">Endoplasmic reticulum</location>
    </subcellularLocation>
    <subcellularLocation>
        <location evidence="3">Membrane</location>
    </subcellularLocation>
    <subcellularLocation>
        <location evidence="1">Mitochondrion</location>
    </subcellularLocation>
</comment>
<dbReference type="InterPro" id="IPR052374">
    <property type="entry name" value="SERAC1"/>
</dbReference>
<evidence type="ECO:0000256" key="4">
    <source>
        <dbReference type="ARBA" id="ARBA00022824"/>
    </source>
</evidence>
<organism evidence="7 8">
    <name type="scientific">Aspergillus novoparasiticus</name>
    <dbReference type="NCBI Taxonomy" id="986946"/>
    <lineage>
        <taxon>Eukaryota</taxon>
        <taxon>Fungi</taxon>
        <taxon>Dikarya</taxon>
        <taxon>Ascomycota</taxon>
        <taxon>Pezizomycotina</taxon>
        <taxon>Eurotiomycetes</taxon>
        <taxon>Eurotiomycetidae</taxon>
        <taxon>Eurotiales</taxon>
        <taxon>Aspergillaceae</taxon>
        <taxon>Aspergillus</taxon>
        <taxon>Aspergillus subgen. Circumdati</taxon>
    </lineage>
</organism>
<keyword evidence="5" id="KW-0496">Mitochondrion</keyword>
<dbReference type="PANTHER" id="PTHR48182">
    <property type="entry name" value="PROTEIN SERAC1"/>
    <property type="match status" value="1"/>
</dbReference>
<dbReference type="GO" id="GO:0005783">
    <property type="term" value="C:endoplasmic reticulum"/>
    <property type="evidence" value="ECO:0007669"/>
    <property type="project" value="UniProtKB-SubCell"/>
</dbReference>
<keyword evidence="6" id="KW-0472">Membrane</keyword>
<evidence type="ECO:0000313" key="8">
    <source>
        <dbReference type="Proteomes" id="UP000326799"/>
    </source>
</evidence>
<dbReference type="EMBL" id="ML733588">
    <property type="protein sequence ID" value="KAB8213609.1"/>
    <property type="molecule type" value="Genomic_DNA"/>
</dbReference>
<evidence type="ECO:0000256" key="6">
    <source>
        <dbReference type="ARBA" id="ARBA00023136"/>
    </source>
</evidence>
<protein>
    <submittedName>
        <fullName evidence="7">Uncharacterized protein</fullName>
    </submittedName>
</protein>
<evidence type="ECO:0000256" key="2">
    <source>
        <dbReference type="ARBA" id="ARBA00004240"/>
    </source>
</evidence>
<keyword evidence="4" id="KW-0256">Endoplasmic reticulum</keyword>
<evidence type="ECO:0000256" key="1">
    <source>
        <dbReference type="ARBA" id="ARBA00004173"/>
    </source>
</evidence>
<evidence type="ECO:0000256" key="3">
    <source>
        <dbReference type="ARBA" id="ARBA00004370"/>
    </source>
</evidence>
<sequence length="177" mass="20667">MDLSVTKITRFLRRLRPRARNHLENPYNPESATIDFVFVHAERNAPWIAPYAQEPWPNKLPAVFPTARILIFEYNAEVEDKRGISEQTFDDHTHARELLDFLSVYRKSDAMNKRPITFICHGLGKLVCYMALTMSTQRRELYLHDLWSTSTITSYCRTSDSITTETWLFAPPVLRTS</sequence>